<dbReference type="STRING" id="1189621.A3SI_14129"/>
<gene>
    <name evidence="6" type="ORF">A3SI_14129</name>
</gene>
<dbReference type="AlphaFoldDB" id="I5BZW7"/>
<name>I5BZW7_9BACT</name>
<keyword evidence="4" id="KW-0804">Transcription</keyword>
<evidence type="ECO:0000256" key="1">
    <source>
        <dbReference type="ARBA" id="ARBA00010641"/>
    </source>
</evidence>
<dbReference type="SUPFAM" id="SSF88659">
    <property type="entry name" value="Sigma3 and sigma4 domains of RNA polymerase sigma factors"/>
    <property type="match status" value="1"/>
</dbReference>
<keyword evidence="3" id="KW-0731">Sigma factor</keyword>
<dbReference type="CDD" id="cd06171">
    <property type="entry name" value="Sigma70_r4"/>
    <property type="match status" value="1"/>
</dbReference>
<evidence type="ECO:0000256" key="3">
    <source>
        <dbReference type="ARBA" id="ARBA00023082"/>
    </source>
</evidence>
<dbReference type="InterPro" id="IPR039425">
    <property type="entry name" value="RNA_pol_sigma-70-like"/>
</dbReference>
<comment type="similarity">
    <text evidence="1">Belongs to the sigma-70 factor family. ECF subfamily.</text>
</comment>
<reference evidence="6 7" key="1">
    <citation type="submission" date="2012-05" db="EMBL/GenBank/DDBJ databases">
        <title>Genome sequence of Nitritalea halalkaliphila LW7.</title>
        <authorList>
            <person name="Jangir P.K."/>
            <person name="Singh A."/>
            <person name="Shivaji S."/>
            <person name="Sharma R."/>
        </authorList>
    </citation>
    <scope>NUCLEOTIDE SEQUENCE [LARGE SCALE GENOMIC DNA]</scope>
    <source>
        <strain evidence="6 7">LW7</strain>
    </source>
</reference>
<dbReference type="GO" id="GO:0006352">
    <property type="term" value="P:DNA-templated transcription initiation"/>
    <property type="evidence" value="ECO:0007669"/>
    <property type="project" value="InterPro"/>
</dbReference>
<dbReference type="InterPro" id="IPR013325">
    <property type="entry name" value="RNA_pol_sigma_r2"/>
</dbReference>
<dbReference type="PANTHER" id="PTHR43133:SF46">
    <property type="entry name" value="RNA POLYMERASE SIGMA-70 FACTOR ECF SUBFAMILY"/>
    <property type="match status" value="1"/>
</dbReference>
<comment type="caution">
    <text evidence="6">The sequence shown here is derived from an EMBL/GenBank/DDBJ whole genome shotgun (WGS) entry which is preliminary data.</text>
</comment>
<dbReference type="InterPro" id="IPR013324">
    <property type="entry name" value="RNA_pol_sigma_r3/r4-like"/>
</dbReference>
<dbReference type="NCBIfam" id="TIGR02937">
    <property type="entry name" value="sigma70-ECF"/>
    <property type="match status" value="1"/>
</dbReference>
<feature type="domain" description="RNA polymerase sigma factor 70 region 4 type 2" evidence="5">
    <location>
        <begin position="126"/>
        <end position="176"/>
    </location>
</feature>
<dbReference type="InterPro" id="IPR013249">
    <property type="entry name" value="RNA_pol_sigma70_r4_t2"/>
</dbReference>
<dbReference type="InterPro" id="IPR014284">
    <property type="entry name" value="RNA_pol_sigma-70_dom"/>
</dbReference>
<evidence type="ECO:0000313" key="7">
    <source>
        <dbReference type="Proteomes" id="UP000005551"/>
    </source>
</evidence>
<dbReference type="GO" id="GO:0016987">
    <property type="term" value="F:sigma factor activity"/>
    <property type="evidence" value="ECO:0007669"/>
    <property type="project" value="UniProtKB-KW"/>
</dbReference>
<proteinExistence type="inferred from homology"/>
<evidence type="ECO:0000256" key="2">
    <source>
        <dbReference type="ARBA" id="ARBA00023015"/>
    </source>
</evidence>
<dbReference type="PANTHER" id="PTHR43133">
    <property type="entry name" value="RNA POLYMERASE ECF-TYPE SIGMA FACTO"/>
    <property type="match status" value="1"/>
</dbReference>
<dbReference type="SUPFAM" id="SSF88946">
    <property type="entry name" value="Sigma2 domain of RNA polymerase sigma factors"/>
    <property type="match status" value="1"/>
</dbReference>
<evidence type="ECO:0000256" key="4">
    <source>
        <dbReference type="ARBA" id="ARBA00023163"/>
    </source>
</evidence>
<dbReference type="InterPro" id="IPR036388">
    <property type="entry name" value="WH-like_DNA-bd_sf"/>
</dbReference>
<accession>I5BZW7</accession>
<dbReference type="EMBL" id="AJYA01000033">
    <property type="protein sequence ID" value="EIM75119.1"/>
    <property type="molecule type" value="Genomic_DNA"/>
</dbReference>
<organism evidence="6 7">
    <name type="scientific">Nitritalea halalkaliphila LW7</name>
    <dbReference type="NCBI Taxonomy" id="1189621"/>
    <lineage>
        <taxon>Bacteria</taxon>
        <taxon>Pseudomonadati</taxon>
        <taxon>Bacteroidota</taxon>
        <taxon>Cytophagia</taxon>
        <taxon>Cytophagales</taxon>
        <taxon>Cyclobacteriaceae</taxon>
        <taxon>Nitritalea</taxon>
    </lineage>
</organism>
<evidence type="ECO:0000259" key="5">
    <source>
        <dbReference type="Pfam" id="PF08281"/>
    </source>
</evidence>
<evidence type="ECO:0000313" key="6">
    <source>
        <dbReference type="EMBL" id="EIM75119.1"/>
    </source>
</evidence>
<dbReference type="GO" id="GO:0003677">
    <property type="term" value="F:DNA binding"/>
    <property type="evidence" value="ECO:0007669"/>
    <property type="project" value="InterPro"/>
</dbReference>
<dbReference type="Gene3D" id="1.10.1740.10">
    <property type="match status" value="1"/>
</dbReference>
<sequence length="195" mass="23253">MSIEERRHWRKLKEGNSAAIRYFYDAHVVGLHDYGLRLGMEAVDVEDAIHDLFLDLYKYRHNLSDVEEPTYYLMFALKRKLIAAADKKARQLRFQVDSFPPAFPSREEFFSLFEEVEENERVRKKIFQEISKLPDRQMEVLYLRFKNDFTYDQIAALMGLNVATCRTLLYRAVKQLRDNLQDVVVAKGFDFYFEK</sequence>
<dbReference type="RefSeq" id="WP_009056047.1">
    <property type="nucleotide sequence ID" value="NZ_AJYA01000033.1"/>
</dbReference>
<keyword evidence="2" id="KW-0805">Transcription regulation</keyword>
<keyword evidence="7" id="KW-1185">Reference proteome</keyword>
<dbReference type="Proteomes" id="UP000005551">
    <property type="component" value="Unassembled WGS sequence"/>
</dbReference>
<protein>
    <submittedName>
        <fullName evidence="6">ECF subfamily RNA polymerase sigma-24 subunit</fullName>
    </submittedName>
</protein>
<dbReference type="Pfam" id="PF08281">
    <property type="entry name" value="Sigma70_r4_2"/>
    <property type="match status" value="1"/>
</dbReference>
<dbReference type="Gene3D" id="1.10.10.10">
    <property type="entry name" value="Winged helix-like DNA-binding domain superfamily/Winged helix DNA-binding domain"/>
    <property type="match status" value="1"/>
</dbReference>